<comment type="caution">
    <text evidence="1">The sequence shown here is derived from an EMBL/GenBank/DDBJ whole genome shotgun (WGS) entry which is preliminary data.</text>
</comment>
<gene>
    <name evidence="1" type="ORF">O164_03110</name>
</gene>
<proteinExistence type="predicted"/>
<dbReference type="Proteomes" id="UP000018511">
    <property type="component" value="Unassembled WGS sequence"/>
</dbReference>
<evidence type="ECO:0000313" key="2">
    <source>
        <dbReference type="Proteomes" id="UP000018511"/>
    </source>
</evidence>
<sequence length="56" mass="6264">MRYQMMSVSRVRLFRLFRMTLGTLLLLAGTALLLARGFAWLDLAWPAWGCASVCAG</sequence>
<organism evidence="1 2">
    <name type="scientific">Pseudomonas taiwanensis SJ9</name>
    <dbReference type="NCBI Taxonomy" id="1388762"/>
    <lineage>
        <taxon>Bacteria</taxon>
        <taxon>Pseudomonadati</taxon>
        <taxon>Pseudomonadota</taxon>
        <taxon>Gammaproteobacteria</taxon>
        <taxon>Pseudomonadales</taxon>
        <taxon>Pseudomonadaceae</taxon>
        <taxon>Pseudomonas</taxon>
    </lineage>
</organism>
<reference evidence="1 2" key="1">
    <citation type="submission" date="2013-10" db="EMBL/GenBank/DDBJ databases">
        <title>Whole Genome Shotgun Sequence of Pseudomonas taiwanensis SJ9.</title>
        <authorList>
            <person name="Hong S.-J."/>
            <person name="Shin J.-H."/>
        </authorList>
    </citation>
    <scope>NUCLEOTIDE SEQUENCE [LARGE SCALE GENOMIC DNA]</scope>
    <source>
        <strain evidence="1 2">SJ9</strain>
    </source>
</reference>
<protein>
    <submittedName>
        <fullName evidence="1">Uncharacterized protein</fullName>
    </submittedName>
</protein>
<name>V7DHD2_9PSED</name>
<dbReference type="AlphaFoldDB" id="V7DHD2"/>
<evidence type="ECO:0000313" key="1">
    <source>
        <dbReference type="EMBL" id="ESW40975.1"/>
    </source>
</evidence>
<accession>V7DHD2</accession>
<dbReference type="EMBL" id="AXUP01000019">
    <property type="protein sequence ID" value="ESW40975.1"/>
    <property type="molecule type" value="Genomic_DNA"/>
</dbReference>
<dbReference type="PATRIC" id="fig|1388762.3.peg.618"/>